<evidence type="ECO:0000256" key="2">
    <source>
        <dbReference type="ARBA" id="ARBA00022692"/>
    </source>
</evidence>
<accession>A0A835YBW2</accession>
<dbReference type="OrthoDB" id="549829at2759"/>
<dbReference type="SUPFAM" id="SSF55073">
    <property type="entry name" value="Nucleotide cyclase"/>
    <property type="match status" value="1"/>
</dbReference>
<keyword evidence="5 9" id="KW-0472">Membrane</keyword>
<evidence type="ECO:0000313" key="11">
    <source>
        <dbReference type="EMBL" id="KAG2498869.1"/>
    </source>
</evidence>
<dbReference type="InterPro" id="IPR050401">
    <property type="entry name" value="Cyclic_nucleotide_synthase"/>
</dbReference>
<dbReference type="GO" id="GO:0007168">
    <property type="term" value="P:receptor guanylyl cyclase signaling pathway"/>
    <property type="evidence" value="ECO:0007669"/>
    <property type="project" value="TreeGrafter"/>
</dbReference>
<dbReference type="InterPro" id="IPR018297">
    <property type="entry name" value="A/G_cyclase_CS"/>
</dbReference>
<keyword evidence="4 9" id="KW-1133">Transmembrane helix</keyword>
<dbReference type="Proteomes" id="UP000612055">
    <property type="component" value="Unassembled WGS sequence"/>
</dbReference>
<feature type="region of interest" description="Disordered" evidence="8">
    <location>
        <begin position="925"/>
        <end position="982"/>
    </location>
</feature>
<keyword evidence="6 7" id="KW-0456">Lyase</keyword>
<dbReference type="SMART" id="SM00044">
    <property type="entry name" value="CYCc"/>
    <property type="match status" value="1"/>
</dbReference>
<evidence type="ECO:0000256" key="7">
    <source>
        <dbReference type="RuleBase" id="RU000405"/>
    </source>
</evidence>
<organism evidence="11 12">
    <name type="scientific">Edaphochlamys debaryana</name>
    <dbReference type="NCBI Taxonomy" id="47281"/>
    <lineage>
        <taxon>Eukaryota</taxon>
        <taxon>Viridiplantae</taxon>
        <taxon>Chlorophyta</taxon>
        <taxon>core chlorophytes</taxon>
        <taxon>Chlorophyceae</taxon>
        <taxon>CS clade</taxon>
        <taxon>Chlamydomonadales</taxon>
        <taxon>Chlamydomonadales incertae sedis</taxon>
        <taxon>Edaphochlamys</taxon>
    </lineage>
</organism>
<evidence type="ECO:0000256" key="5">
    <source>
        <dbReference type="ARBA" id="ARBA00023136"/>
    </source>
</evidence>
<gene>
    <name evidence="11" type="ORF">HYH03_003061</name>
</gene>
<dbReference type="Gene3D" id="3.30.70.1230">
    <property type="entry name" value="Nucleotide cyclase"/>
    <property type="match status" value="1"/>
</dbReference>
<feature type="region of interest" description="Disordered" evidence="8">
    <location>
        <begin position="419"/>
        <end position="440"/>
    </location>
</feature>
<feature type="region of interest" description="Disordered" evidence="8">
    <location>
        <begin position="2043"/>
        <end position="2088"/>
    </location>
</feature>
<dbReference type="GO" id="GO:0035556">
    <property type="term" value="P:intracellular signal transduction"/>
    <property type="evidence" value="ECO:0007669"/>
    <property type="project" value="InterPro"/>
</dbReference>
<feature type="region of interest" description="Disordered" evidence="8">
    <location>
        <begin position="1465"/>
        <end position="1552"/>
    </location>
</feature>
<dbReference type="PANTHER" id="PTHR11920">
    <property type="entry name" value="GUANYLYL CYCLASE"/>
    <property type="match status" value="1"/>
</dbReference>
<feature type="region of interest" description="Disordered" evidence="8">
    <location>
        <begin position="1566"/>
        <end position="1607"/>
    </location>
</feature>
<dbReference type="GO" id="GO:0004016">
    <property type="term" value="F:adenylate cyclase activity"/>
    <property type="evidence" value="ECO:0007669"/>
    <property type="project" value="TreeGrafter"/>
</dbReference>
<keyword evidence="2 9" id="KW-0812">Transmembrane</keyword>
<feature type="compositionally biased region" description="Low complexity" evidence="8">
    <location>
        <begin position="627"/>
        <end position="640"/>
    </location>
</feature>
<dbReference type="GO" id="GO:0004383">
    <property type="term" value="F:guanylate cyclase activity"/>
    <property type="evidence" value="ECO:0007669"/>
    <property type="project" value="TreeGrafter"/>
</dbReference>
<feature type="region of interest" description="Disordered" evidence="8">
    <location>
        <begin position="880"/>
        <end position="903"/>
    </location>
</feature>
<name>A0A835YBW2_9CHLO</name>
<evidence type="ECO:0000313" key="12">
    <source>
        <dbReference type="Proteomes" id="UP000612055"/>
    </source>
</evidence>
<feature type="compositionally biased region" description="Low complexity" evidence="8">
    <location>
        <begin position="1579"/>
        <end position="1607"/>
    </location>
</feature>
<evidence type="ECO:0000256" key="8">
    <source>
        <dbReference type="SAM" id="MobiDB-lite"/>
    </source>
</evidence>
<proteinExistence type="inferred from homology"/>
<dbReference type="CDD" id="cd07302">
    <property type="entry name" value="CHD"/>
    <property type="match status" value="1"/>
</dbReference>
<protein>
    <recommendedName>
        <fullName evidence="10">Guanylate cyclase domain-containing protein</fullName>
    </recommendedName>
</protein>
<dbReference type="Pfam" id="PF00211">
    <property type="entry name" value="Guanylate_cyc"/>
    <property type="match status" value="1"/>
</dbReference>
<evidence type="ECO:0000256" key="9">
    <source>
        <dbReference type="SAM" id="Phobius"/>
    </source>
</evidence>
<sequence length="2287" mass="227540">MLVANFAAALSALFLGGGPVPLRLGALMKALRRPHDVPFLKPSEPAPAASGAAGSPTLPASVAAETAAVSGKEVAGPAVSLSWLLQAELVVRLAWPLLAATLEPAELHGPMSALAWYHVAIILALQSVTAGGSLGGGAAAFQLLAAALVRAAHLVAAGPAPPASALAAAGSLCWHLWDFGPFRLPEYWLGALVAFGMRAMLSLGATQHASHHDAASAGAAAAAVARHLAASGSLPTRAPGAATPVSVEMEPLSAAQEPVEGRSTPHAYSQPQPRKDSSTTRRQHLTDASQAPAMVTATVKATLAVLGASSASGAVAAEPHAMHKSRSTPAVEELPAARASVSRTADGASAYDSSAYAAGAPDALSPARPAERGALGRVRGVTRSTSFNLRAGIAAAGSQALAALTPLAAGAIAALRDSAVGPTSPTGPATGAGWTTSGPPTTSAAFNRFSATSVLSEQIEELLDIKRLTASSIGGGVGVGGGGGAAGALDIGGGGRGGSQRPCSGPQRVHNVRRRRGSNLSVDNGGIAYYTPLLGQGASRLAEARSPELRTAMSGTRTTASTASTDDDADIDGAPPVSRGPSQTSGCGRSPLGLGSPLRSGTTAPGAHSPAHGPAQASGSSPRSAQSLRRLSSMPSRLRSTAAAAAAPVVAAAPPQPLDAHVDTDVEDEPRRAAMEAAGSAQRRRNSPRAIAAVRMRMAGLSGRLADRLALSAGGAGSPSSSLLSGPPAANRSRAGSLGLLPALGAAPDAALAAAEAAAGEGGAQSATGLGLGLAVGLSLAGGGSGGGTPGAAVDQDLRKEALRQLVMARWRSSMVAAEMVEAAGGGTPGSGGSPLQPHASGGTAADEVAASAARSPPRPHARAPLLPAEVLGQADGAGLEAEDREAHPGATTTGDRSGSWSGLSRSTAAAAAALAAVAAAADELPPLHSPRGSDRVRSGSALGTTAMNTAPGTGANSAATGNSRKSLALTSRTTSIKTSNLSRNTSANARISISGTVDDATAGRDALTPAVLGSRAAAALGGWWRRQGAAMVEEGWRGEAGAVLAHALAASAPAGALASGLDRAKLLFAALAGRSGASGVAWASLAVSPYLLGAGHFAAATAADPDAYRRWGALLWAARMLASAPLQLLAVSALGLRPAASASQAAWSACYYLAAAGFSAPRYGTLVLICTTLMAAVSLVDEQLLQAVAAGGDGAGAAGIAVELLRRAAALLVVGTGGAAAGMLAARGLPHLAAGFLTSSWLRHRLPSARAARAARLAGTAAVESEAPSGAAMAYLALAYAPLLHAALALHSIGRAALVTLASDLGGGDLGGSSSRAGSSLAAHMAAYRSRLQTRWLPSLPPSVVGALAAARSLLPQGALAVAVAVGLLALLVLLAAAQALLMAALSGDGRRAARFHRRQAALMALKGRLLEAPSVLELLQALTAGADTLLEGCSAWCVIVPTAAPEGPGADYGVLVDVRQHPDLLPWPPRTPPETQASQPPAGQPRAEPSPHPHEPPHPHPPEQQRRSQDAGRSLRERHAEHAEGRWSLPGSVHAQDDELSTDQYEDATEDPIRQLDLELDTAETEGHDHDHDEETGSTASGSATFFGGSARASGSGAQGSGERAPSICLADHPSLQLAMVHRTIWVVQGRQAKVYGGTAALSDTLLLQQPAPPDLEALAAAVGAAGLLVLPLECLAQPYGVLVVACAQPSAADRHLRLLALGLADSLSQALYLKQMQAEVAASDMVMQDIYPSHAVQVVKRRFQGASSARFMPPMAVPPVATSVPPGGLLQGFAAHAHAGVGFGPGSAPGSATAMDRSQSSRFHSGILVSNSGTGLAAGPGSQGGGLVATNSVGVPSGGVASPVATQIYAQQAATAPGGHGGGSSSGGGFGFSLTGGFGGQAGGGHGSRDGSGNNSGSRVTPSASGRGLYAQMASALSSPPTCNTYGAALLGQQAAAMAAATAAAAARGGRFSADSGSVPGTPRSITVTRAASVAHAPGTARPSTDDLPLLGGGSTSGVGGPDGNGSGSFASAAAIFSPTAAALASALVPALRPVLTTAESGRVSSPMGGGGWTGLGSLGAAGPHATGSGDTPTTVGPPGGSTGGALGTGENFAPMLIDVPYARWHGAVSVLFADICGYTATSQALEPEQVMALLHTLFSKYDSLLSQYNVYKVETIGDCFMACTGLVVETPSHAVDLVRFGRAMIAAAAEVPNPVTGDRLQIRVGVNSGRVMSGIVGSVRGRYCLFGDTVNTASRLESTGVPGKVQISEITYAELPEEERSNWKCRGFVEAKGKGLVKTYLSA</sequence>
<evidence type="ECO:0000256" key="4">
    <source>
        <dbReference type="ARBA" id="ARBA00022989"/>
    </source>
</evidence>
<evidence type="ECO:0000256" key="6">
    <source>
        <dbReference type="ARBA" id="ARBA00023239"/>
    </source>
</evidence>
<feature type="region of interest" description="Disordered" evidence="8">
    <location>
        <begin position="823"/>
        <end position="864"/>
    </location>
</feature>
<keyword evidence="3" id="KW-0547">Nucleotide-binding</keyword>
<dbReference type="InterPro" id="IPR029787">
    <property type="entry name" value="Nucleotide_cyclase"/>
</dbReference>
<feature type="region of interest" description="Disordered" evidence="8">
    <location>
        <begin position="548"/>
        <end position="640"/>
    </location>
</feature>
<feature type="region of interest" description="Disordered" evidence="8">
    <location>
        <begin position="317"/>
        <end position="339"/>
    </location>
</feature>
<evidence type="ECO:0000256" key="1">
    <source>
        <dbReference type="ARBA" id="ARBA00004370"/>
    </source>
</evidence>
<feature type="compositionally biased region" description="Gly residues" evidence="8">
    <location>
        <begin position="1994"/>
        <end position="2007"/>
    </location>
</feature>
<reference evidence="11" key="1">
    <citation type="journal article" date="2020" name="bioRxiv">
        <title>Comparative genomics of Chlamydomonas.</title>
        <authorList>
            <person name="Craig R.J."/>
            <person name="Hasan A.R."/>
            <person name="Ness R.W."/>
            <person name="Keightley P.D."/>
        </authorList>
    </citation>
    <scope>NUCLEOTIDE SEQUENCE</scope>
    <source>
        <strain evidence="11">CCAP 11/70</strain>
    </source>
</reference>
<dbReference type="PANTHER" id="PTHR11920:SF335">
    <property type="entry name" value="GUANYLATE CYCLASE"/>
    <property type="match status" value="1"/>
</dbReference>
<feature type="region of interest" description="Disordered" evidence="8">
    <location>
        <begin position="491"/>
        <end position="522"/>
    </location>
</feature>
<feature type="compositionally biased region" description="Gly residues" evidence="8">
    <location>
        <begin position="2051"/>
        <end position="2063"/>
    </location>
</feature>
<feature type="compositionally biased region" description="Basic and acidic residues" evidence="8">
    <location>
        <begin position="1491"/>
        <end position="1527"/>
    </location>
</feature>
<dbReference type="PROSITE" id="PS50125">
    <property type="entry name" value="GUANYLATE_CYCLASE_2"/>
    <property type="match status" value="1"/>
</dbReference>
<dbReference type="EMBL" id="JAEHOE010000008">
    <property type="protein sequence ID" value="KAG2498869.1"/>
    <property type="molecule type" value="Genomic_DNA"/>
</dbReference>
<comment type="subcellular location">
    <subcellularLocation>
        <location evidence="1">Membrane</location>
    </subcellularLocation>
</comment>
<comment type="caution">
    <text evidence="11">The sequence shown here is derived from an EMBL/GenBank/DDBJ whole genome shotgun (WGS) entry which is preliminary data.</text>
</comment>
<dbReference type="PROSITE" id="PS00452">
    <property type="entry name" value="GUANYLATE_CYCLASE_1"/>
    <property type="match status" value="1"/>
</dbReference>
<feature type="transmembrane region" description="Helical" evidence="9">
    <location>
        <begin position="1361"/>
        <end position="1387"/>
    </location>
</feature>
<dbReference type="InterPro" id="IPR001054">
    <property type="entry name" value="A/G_cyclase"/>
</dbReference>
<dbReference type="GO" id="GO:0001653">
    <property type="term" value="F:peptide receptor activity"/>
    <property type="evidence" value="ECO:0007669"/>
    <property type="project" value="TreeGrafter"/>
</dbReference>
<feature type="compositionally biased region" description="Low complexity" evidence="8">
    <location>
        <begin position="2064"/>
        <end position="2080"/>
    </location>
</feature>
<feature type="region of interest" description="Disordered" evidence="8">
    <location>
        <begin position="1881"/>
        <end position="1908"/>
    </location>
</feature>
<dbReference type="GO" id="GO:0000166">
    <property type="term" value="F:nucleotide binding"/>
    <property type="evidence" value="ECO:0007669"/>
    <property type="project" value="UniProtKB-KW"/>
</dbReference>
<feature type="domain" description="Guanylate cyclase" evidence="10">
    <location>
        <begin position="2113"/>
        <end position="2241"/>
    </location>
</feature>
<comment type="similarity">
    <text evidence="7">Belongs to the adenylyl cyclase class-4/guanylyl cyclase family.</text>
</comment>
<feature type="region of interest" description="Disordered" evidence="8">
    <location>
        <begin position="250"/>
        <end position="292"/>
    </location>
</feature>
<evidence type="ECO:0000259" key="10">
    <source>
        <dbReference type="PROSITE" id="PS50125"/>
    </source>
</evidence>
<feature type="compositionally biased region" description="Polar residues" evidence="8">
    <location>
        <begin position="942"/>
        <end position="982"/>
    </location>
</feature>
<feature type="compositionally biased region" description="Low complexity" evidence="8">
    <location>
        <begin position="845"/>
        <end position="856"/>
    </location>
</feature>
<feature type="compositionally biased region" description="Polar residues" evidence="8">
    <location>
        <begin position="891"/>
        <end position="903"/>
    </location>
</feature>
<feature type="compositionally biased region" description="Acidic residues" evidence="8">
    <location>
        <begin position="1540"/>
        <end position="1552"/>
    </location>
</feature>
<feature type="compositionally biased region" description="Basic and acidic residues" evidence="8">
    <location>
        <begin position="1567"/>
        <end position="1577"/>
    </location>
</feature>
<feature type="region of interest" description="Disordered" evidence="8">
    <location>
        <begin position="1974"/>
        <end position="2007"/>
    </location>
</feature>
<dbReference type="GO" id="GO:0005886">
    <property type="term" value="C:plasma membrane"/>
    <property type="evidence" value="ECO:0007669"/>
    <property type="project" value="TreeGrafter"/>
</dbReference>
<feature type="compositionally biased region" description="Gly residues" evidence="8">
    <location>
        <begin position="824"/>
        <end position="833"/>
    </location>
</feature>
<evidence type="ECO:0000256" key="3">
    <source>
        <dbReference type="ARBA" id="ARBA00022741"/>
    </source>
</evidence>
<feature type="compositionally biased region" description="Low complexity" evidence="8">
    <location>
        <begin position="550"/>
        <end position="564"/>
    </location>
</feature>
<keyword evidence="12" id="KW-1185">Reference proteome</keyword>
<feature type="compositionally biased region" description="Low complexity" evidence="8">
    <location>
        <begin position="604"/>
        <end position="618"/>
    </location>
</feature>